<protein>
    <submittedName>
        <fullName evidence="2">Uncharacterized protein</fullName>
    </submittedName>
</protein>
<reference evidence="2" key="1">
    <citation type="submission" date="2023-03" db="EMBL/GenBank/DDBJ databases">
        <title>Massive genome expansion in bonnet fungi (Mycena s.s.) driven by repeated elements and novel gene families across ecological guilds.</title>
        <authorList>
            <consortium name="Lawrence Berkeley National Laboratory"/>
            <person name="Harder C.B."/>
            <person name="Miyauchi S."/>
            <person name="Viragh M."/>
            <person name="Kuo A."/>
            <person name="Thoen E."/>
            <person name="Andreopoulos B."/>
            <person name="Lu D."/>
            <person name="Skrede I."/>
            <person name="Drula E."/>
            <person name="Henrissat B."/>
            <person name="Morin E."/>
            <person name="Kohler A."/>
            <person name="Barry K."/>
            <person name="LaButti K."/>
            <person name="Morin E."/>
            <person name="Salamov A."/>
            <person name="Lipzen A."/>
            <person name="Mereny Z."/>
            <person name="Hegedus B."/>
            <person name="Baldrian P."/>
            <person name="Stursova M."/>
            <person name="Weitz H."/>
            <person name="Taylor A."/>
            <person name="Grigoriev I.V."/>
            <person name="Nagy L.G."/>
            <person name="Martin F."/>
            <person name="Kauserud H."/>
        </authorList>
    </citation>
    <scope>NUCLEOTIDE SEQUENCE</scope>
    <source>
        <strain evidence="2">CBHHK002</strain>
    </source>
</reference>
<dbReference type="EMBL" id="JARIHO010000031">
    <property type="protein sequence ID" value="KAJ7336148.1"/>
    <property type="molecule type" value="Genomic_DNA"/>
</dbReference>
<evidence type="ECO:0000256" key="1">
    <source>
        <dbReference type="SAM" id="MobiDB-lite"/>
    </source>
</evidence>
<keyword evidence="3" id="KW-1185">Reference proteome</keyword>
<name>A0AAD6ZSP9_9AGAR</name>
<feature type="region of interest" description="Disordered" evidence="1">
    <location>
        <begin position="133"/>
        <end position="153"/>
    </location>
</feature>
<accession>A0AAD6ZSP9</accession>
<proteinExistence type="predicted"/>
<feature type="compositionally biased region" description="Polar residues" evidence="1">
    <location>
        <begin position="134"/>
        <end position="143"/>
    </location>
</feature>
<comment type="caution">
    <text evidence="2">The sequence shown here is derived from an EMBL/GenBank/DDBJ whole genome shotgun (WGS) entry which is preliminary data.</text>
</comment>
<sequence>MPKYEILHSGQYWQDIRCRAKETKAPHAEWEARAPSIAPTLGDSGRVFTFVPGRRQPYTGLVQTSGKIMAVSNPKSTSQEQARVAQLAAKHKERRQAAEADRVARANRLQQVRAHFSQQTKDADSALLARLNGGKQQRNSEASATGLKKRKCAEAGEVYREADRDETTMVVVEVARGPGQSSPQVVPDPY</sequence>
<gene>
    <name evidence="2" type="ORF">DFH08DRAFT_813392</name>
</gene>
<dbReference type="Proteomes" id="UP001218218">
    <property type="component" value="Unassembled WGS sequence"/>
</dbReference>
<dbReference type="AlphaFoldDB" id="A0AAD6ZSP9"/>
<organism evidence="2 3">
    <name type="scientific">Mycena albidolilacea</name>
    <dbReference type="NCBI Taxonomy" id="1033008"/>
    <lineage>
        <taxon>Eukaryota</taxon>
        <taxon>Fungi</taxon>
        <taxon>Dikarya</taxon>
        <taxon>Basidiomycota</taxon>
        <taxon>Agaricomycotina</taxon>
        <taxon>Agaricomycetes</taxon>
        <taxon>Agaricomycetidae</taxon>
        <taxon>Agaricales</taxon>
        <taxon>Marasmiineae</taxon>
        <taxon>Mycenaceae</taxon>
        <taxon>Mycena</taxon>
    </lineage>
</organism>
<evidence type="ECO:0000313" key="2">
    <source>
        <dbReference type="EMBL" id="KAJ7336148.1"/>
    </source>
</evidence>
<evidence type="ECO:0000313" key="3">
    <source>
        <dbReference type="Proteomes" id="UP001218218"/>
    </source>
</evidence>